<dbReference type="InterPro" id="IPR001610">
    <property type="entry name" value="PAC"/>
</dbReference>
<dbReference type="SUPFAM" id="SSF47384">
    <property type="entry name" value="Homodimeric domain of signal transducing histidine kinase"/>
    <property type="match status" value="1"/>
</dbReference>
<dbReference type="PANTHER" id="PTHR43304:SF1">
    <property type="entry name" value="PAC DOMAIN-CONTAINING PROTEIN"/>
    <property type="match status" value="1"/>
</dbReference>
<comment type="catalytic activity">
    <reaction evidence="1">
        <text>ATP + protein L-histidine = ADP + protein N-phospho-L-histidine.</text>
        <dbReference type="EC" id="2.7.13.3"/>
    </reaction>
</comment>
<dbReference type="InterPro" id="IPR036890">
    <property type="entry name" value="HATPase_C_sf"/>
</dbReference>
<evidence type="ECO:0000259" key="12">
    <source>
        <dbReference type="PROSITE" id="PS50885"/>
    </source>
</evidence>
<dbReference type="EC" id="2.7.13.3" evidence="3"/>
<dbReference type="InterPro" id="IPR000014">
    <property type="entry name" value="PAS"/>
</dbReference>
<evidence type="ECO:0000256" key="4">
    <source>
        <dbReference type="ARBA" id="ARBA00022553"/>
    </source>
</evidence>
<accession>T0F6H0</accession>
<dbReference type="PROSITE" id="PS50113">
    <property type="entry name" value="PAC"/>
    <property type="match status" value="2"/>
</dbReference>
<evidence type="ECO:0000313" key="13">
    <source>
        <dbReference type="EMBL" id="EQA43506.1"/>
    </source>
</evidence>
<dbReference type="Gene3D" id="3.30.565.10">
    <property type="entry name" value="Histidine kinase-like ATPase, C-terminal domain"/>
    <property type="match status" value="1"/>
</dbReference>
<dbReference type="GO" id="GO:0016020">
    <property type="term" value="C:membrane"/>
    <property type="evidence" value="ECO:0007669"/>
    <property type="project" value="UniProtKB-SubCell"/>
</dbReference>
<feature type="transmembrane region" description="Helical" evidence="8">
    <location>
        <begin position="134"/>
        <end position="155"/>
    </location>
</feature>
<feature type="transmembrane region" description="Helical" evidence="8">
    <location>
        <begin position="167"/>
        <end position="190"/>
    </location>
</feature>
<evidence type="ECO:0000259" key="10">
    <source>
        <dbReference type="PROSITE" id="PS50112"/>
    </source>
</evidence>
<dbReference type="Pfam" id="PF08447">
    <property type="entry name" value="PAS_3"/>
    <property type="match status" value="2"/>
</dbReference>
<reference evidence="13" key="1">
    <citation type="submission" date="2013-05" db="EMBL/GenBank/DDBJ databases">
        <authorList>
            <person name="Harkins D.M."/>
            <person name="Durkin A.S."/>
            <person name="Brinkac L.M."/>
            <person name="Haft D.H."/>
            <person name="Selengut J.D."/>
            <person name="Sanka R."/>
            <person name="DePew J."/>
            <person name="Purushe J."/>
            <person name="Hartskeerl R.A."/>
            <person name="Ahmed A."/>
            <person name="van der Linden H."/>
            <person name="Goris M.G.A."/>
            <person name="Vinetz J.M."/>
            <person name="Sutton G.G."/>
            <person name="Nierman W.C."/>
            <person name="Fouts D.E."/>
        </authorList>
    </citation>
    <scope>NUCLEOTIDE SEQUENCE [LARGE SCALE GENOMIC DNA]</scope>
    <source>
        <strain evidence="13">5399</strain>
    </source>
</reference>
<dbReference type="PRINTS" id="PR00344">
    <property type="entry name" value="BCTRLSENSOR"/>
</dbReference>
<dbReference type="EMBL" id="AHMO02000011">
    <property type="protein sequence ID" value="EQA43506.1"/>
    <property type="molecule type" value="Genomic_DNA"/>
</dbReference>
<feature type="transmembrane region" description="Helical" evidence="8">
    <location>
        <begin position="63"/>
        <end position="87"/>
    </location>
</feature>
<gene>
    <name evidence="13" type="ORF">LEP1GSC050_1693</name>
</gene>
<evidence type="ECO:0000259" key="9">
    <source>
        <dbReference type="PROSITE" id="PS50109"/>
    </source>
</evidence>
<comment type="caution">
    <text evidence="13">The sequence shown here is derived from an EMBL/GenBank/DDBJ whole genome shotgun (WGS) entry which is preliminary data.</text>
</comment>
<evidence type="ECO:0000256" key="2">
    <source>
        <dbReference type="ARBA" id="ARBA00004370"/>
    </source>
</evidence>
<evidence type="ECO:0000256" key="3">
    <source>
        <dbReference type="ARBA" id="ARBA00012438"/>
    </source>
</evidence>
<dbReference type="PROSITE" id="PS50109">
    <property type="entry name" value="HIS_KIN"/>
    <property type="match status" value="1"/>
</dbReference>
<dbReference type="Pfam" id="PF02518">
    <property type="entry name" value="HATPase_c"/>
    <property type="match status" value="1"/>
</dbReference>
<dbReference type="Pfam" id="PF00672">
    <property type="entry name" value="HAMP"/>
    <property type="match status" value="1"/>
</dbReference>
<feature type="transmembrane region" description="Helical" evidence="8">
    <location>
        <begin position="22"/>
        <end position="42"/>
    </location>
</feature>
<dbReference type="InterPro" id="IPR005467">
    <property type="entry name" value="His_kinase_dom"/>
</dbReference>
<dbReference type="SMART" id="SM00387">
    <property type="entry name" value="HATPase_c"/>
    <property type="match status" value="1"/>
</dbReference>
<evidence type="ECO:0000256" key="7">
    <source>
        <dbReference type="SAM" id="Coils"/>
    </source>
</evidence>
<comment type="subcellular location">
    <subcellularLocation>
        <location evidence="2">Membrane</location>
    </subcellularLocation>
</comment>
<keyword evidence="8" id="KW-1133">Transmembrane helix</keyword>
<dbReference type="OrthoDB" id="338017at2"/>
<dbReference type="Gene3D" id="1.10.287.130">
    <property type="match status" value="1"/>
</dbReference>
<dbReference type="PANTHER" id="PTHR43304">
    <property type="entry name" value="PHYTOCHROME-LIKE PROTEIN CPH1"/>
    <property type="match status" value="1"/>
</dbReference>
<dbReference type="SMART" id="SM00304">
    <property type="entry name" value="HAMP"/>
    <property type="match status" value="1"/>
</dbReference>
<dbReference type="InterPro" id="IPR013655">
    <property type="entry name" value="PAS_fold_3"/>
</dbReference>
<dbReference type="Proteomes" id="UP000015454">
    <property type="component" value="Unassembled WGS sequence"/>
</dbReference>
<dbReference type="SUPFAM" id="SSF55785">
    <property type="entry name" value="PYP-like sensor domain (PAS domain)"/>
    <property type="match status" value="2"/>
</dbReference>
<dbReference type="PROSITE" id="PS50112">
    <property type="entry name" value="PAS"/>
    <property type="match status" value="2"/>
</dbReference>
<evidence type="ECO:0000256" key="8">
    <source>
        <dbReference type="SAM" id="Phobius"/>
    </source>
</evidence>
<name>T0F6H0_9LEPT</name>
<dbReference type="SMART" id="SM00091">
    <property type="entry name" value="PAS"/>
    <property type="match status" value="3"/>
</dbReference>
<keyword evidence="7" id="KW-0175">Coiled coil</keyword>
<dbReference type="Gene3D" id="3.30.450.20">
    <property type="entry name" value="PAS domain"/>
    <property type="match status" value="3"/>
</dbReference>
<feature type="transmembrane region" description="Helical" evidence="8">
    <location>
        <begin position="202"/>
        <end position="225"/>
    </location>
</feature>
<feature type="coiled-coil region" evidence="7">
    <location>
        <begin position="818"/>
        <end position="848"/>
    </location>
</feature>
<dbReference type="InterPro" id="IPR000700">
    <property type="entry name" value="PAS-assoc_C"/>
</dbReference>
<dbReference type="RefSeq" id="WP_010570099.1">
    <property type="nucleotide sequence ID" value="NZ_AHMO02000011.1"/>
</dbReference>
<proteinExistence type="predicted"/>
<dbReference type="STRING" id="1049789.LEP1GSC050_1693"/>
<dbReference type="CDD" id="cd06225">
    <property type="entry name" value="HAMP"/>
    <property type="match status" value="1"/>
</dbReference>
<dbReference type="InterPro" id="IPR003661">
    <property type="entry name" value="HisK_dim/P_dom"/>
</dbReference>
<evidence type="ECO:0000313" key="14">
    <source>
        <dbReference type="Proteomes" id="UP000015454"/>
    </source>
</evidence>
<evidence type="ECO:0000259" key="11">
    <source>
        <dbReference type="PROSITE" id="PS50113"/>
    </source>
</evidence>
<evidence type="ECO:0000256" key="6">
    <source>
        <dbReference type="ARBA" id="ARBA00022777"/>
    </source>
</evidence>
<dbReference type="Gene3D" id="6.10.340.10">
    <property type="match status" value="1"/>
</dbReference>
<feature type="domain" description="PAS" evidence="10">
    <location>
        <begin position="545"/>
        <end position="604"/>
    </location>
</feature>
<organism evidence="13 14">
    <name type="scientific">Leptospira broomii serovar Hurstbridge str. 5399</name>
    <dbReference type="NCBI Taxonomy" id="1049789"/>
    <lineage>
        <taxon>Bacteria</taxon>
        <taxon>Pseudomonadati</taxon>
        <taxon>Spirochaetota</taxon>
        <taxon>Spirochaetia</taxon>
        <taxon>Leptospirales</taxon>
        <taxon>Leptospiraceae</taxon>
        <taxon>Leptospira</taxon>
    </lineage>
</organism>
<keyword evidence="8" id="KW-0472">Membrane</keyword>
<sequence>MNPILKWFEGIFASLPLPLLEVWGRFGYLIGFALMLAAYGGFTFRPGGRWGFGRERQAWDSQALLSVIVTFVSILITGYLGSLIVFVPGAQTFESLKDLSVFLCILLFGYPALIAVPFAYGISDLMEGVPPDFLLDWLVGYFINPACFWVAYQLIGKDPDFRKPKTWGWYLLFVLIFMSIEPQLWGYICSDKFTSEISYRNIVPALFFTTLVTWIIAPFAMLGAFPLAKRYSLFWAGIPGHIKEKIIGARDWIWESGRGSVKPSGGFYDQGLPIRMFLVTPFIVLVLIMVGMTSYLTLRSSEETANKLAARLHQEISENINLQLDDFLALSERSSEFERRRGVGELLKNTNIATVGRAFIIDRRGKLISSSNQTRSFTPQPNGGESVEDPVIQNAVQKLTQTFGNLQGLDVSTQSSFHIITAKPLSRENWLMQATPYQDNSKSMDWIVITAMPEAYYLEGVRTGNSQSAMVFAVALALSLLIAAFLSSMVTAPISRISQATQAVAGGDLTQRVPMSRLEELRVLSSSFNHMAEQLQEFLHRTKSSEERSRDLIATTPGIVWEADAITFNFTFVSQQAERLLGYSVGDWKEPGFWADHIHPEDRERAVNYCVECTANLKSHEFEYRFIGKDGRTVWLRDLVRVIAEDAKPKWLRGVMVDITERKIIEEKLLERNQFIESILDITPDILYIYDIVEMKNVYSNNGIQLVLGYSVEEIQEMGSKILPILIHPEDYQVYMDRIVPKYATTGDKDLIEHYYRIRHKDGNWRWLTSRELIYRRNSDGSPKEIFGISYDITKNKQAEATILDLNATLEKRIEIRTDELKKSNESLVEAVQNLEKTMHELKDAQGQLLLSEKLATLGQLAASMTHELNTPLGAIVSSNRAILDIIQDEIKSIPNLLSNLNEEDLKRFKIILDVGLREASRSEEFPNRTLRKEVFRTLRESGIKDYESIANSVIETGLYRVEHDLPWLLQSENASEILQAVASLSTIVRLSNVISIATGKASHVVEALKNYLNPGGEVQEDEISLVDVRSEIETILTLYHSKIKYGVEIVRNYDTNEKCLGNADKLNQVWINLLNNGLHSMDYKGKMEIIIEKKEPWIITSFIDSGTGIPKEIQGKIFEPFFTTKKHGEGVGLGLDICKKIIEKMGGRIEFESAPGRTKFSVWLKSANSSKEALP</sequence>
<dbReference type="CDD" id="cd00130">
    <property type="entry name" value="PAS"/>
    <property type="match status" value="2"/>
</dbReference>
<feature type="domain" description="PAS" evidence="10">
    <location>
        <begin position="672"/>
        <end position="739"/>
    </location>
</feature>
<dbReference type="InterPro" id="IPR036097">
    <property type="entry name" value="HisK_dim/P_sf"/>
</dbReference>
<dbReference type="InterPro" id="IPR052162">
    <property type="entry name" value="Sensor_kinase/Photoreceptor"/>
</dbReference>
<feature type="domain" description="HAMP" evidence="12">
    <location>
        <begin position="488"/>
        <end position="540"/>
    </location>
</feature>
<feature type="domain" description="PAC" evidence="11">
    <location>
        <begin position="752"/>
        <end position="805"/>
    </location>
</feature>
<feature type="transmembrane region" description="Helical" evidence="8">
    <location>
        <begin position="276"/>
        <end position="298"/>
    </location>
</feature>
<protein>
    <recommendedName>
        <fullName evidence="3">histidine kinase</fullName>
        <ecNumber evidence="3">2.7.13.3</ecNumber>
    </recommendedName>
</protein>
<dbReference type="PROSITE" id="PS50885">
    <property type="entry name" value="HAMP"/>
    <property type="match status" value="1"/>
</dbReference>
<feature type="transmembrane region" description="Helical" evidence="8">
    <location>
        <begin position="469"/>
        <end position="490"/>
    </location>
</feature>
<feature type="transmembrane region" description="Helical" evidence="8">
    <location>
        <begin position="99"/>
        <end position="122"/>
    </location>
</feature>
<keyword evidence="4" id="KW-0597">Phosphoprotein</keyword>
<feature type="domain" description="PAC" evidence="11">
    <location>
        <begin position="620"/>
        <end position="671"/>
    </location>
</feature>
<keyword evidence="14" id="KW-1185">Reference proteome</keyword>
<dbReference type="GO" id="GO:0000155">
    <property type="term" value="F:phosphorelay sensor kinase activity"/>
    <property type="evidence" value="ECO:0007669"/>
    <property type="project" value="InterPro"/>
</dbReference>
<keyword evidence="6" id="KW-0418">Kinase</keyword>
<dbReference type="CDD" id="cd00082">
    <property type="entry name" value="HisKA"/>
    <property type="match status" value="1"/>
</dbReference>
<dbReference type="InterPro" id="IPR003594">
    <property type="entry name" value="HATPase_dom"/>
</dbReference>
<evidence type="ECO:0000256" key="1">
    <source>
        <dbReference type="ARBA" id="ARBA00000085"/>
    </source>
</evidence>
<keyword evidence="8" id="KW-0812">Transmembrane</keyword>
<dbReference type="AlphaFoldDB" id="T0F6H0"/>
<dbReference type="SUPFAM" id="SSF55874">
    <property type="entry name" value="ATPase domain of HSP90 chaperone/DNA topoisomerase II/histidine kinase"/>
    <property type="match status" value="1"/>
</dbReference>
<dbReference type="SMART" id="SM00086">
    <property type="entry name" value="PAC"/>
    <property type="match status" value="2"/>
</dbReference>
<evidence type="ECO:0000256" key="5">
    <source>
        <dbReference type="ARBA" id="ARBA00022679"/>
    </source>
</evidence>
<dbReference type="NCBIfam" id="TIGR00229">
    <property type="entry name" value="sensory_box"/>
    <property type="match status" value="2"/>
</dbReference>
<keyword evidence="5" id="KW-0808">Transferase</keyword>
<feature type="domain" description="Histidine kinase" evidence="9">
    <location>
        <begin position="961"/>
        <end position="1169"/>
    </location>
</feature>
<dbReference type="InterPro" id="IPR003660">
    <property type="entry name" value="HAMP_dom"/>
</dbReference>
<dbReference type="SUPFAM" id="SSF158472">
    <property type="entry name" value="HAMP domain-like"/>
    <property type="match status" value="1"/>
</dbReference>
<dbReference type="InterPro" id="IPR004358">
    <property type="entry name" value="Sig_transdc_His_kin-like_C"/>
</dbReference>
<dbReference type="InterPro" id="IPR035965">
    <property type="entry name" value="PAS-like_dom_sf"/>
</dbReference>